<evidence type="ECO:0000256" key="1">
    <source>
        <dbReference type="ARBA" id="ARBA00022598"/>
    </source>
</evidence>
<dbReference type="EC" id="6.3.4.15" evidence="5"/>
<sequence>MSNPPLTKRSLQAAIAPAGFVHTVQYHASIGSTMDAARDLLQQQPACCFPALIVSDEQTAGRGRQGRRWLAPPGTALLLSLALRPHWLAPHQGVVLVWLLSVALCEAVEQITPLRSGLKWPNDLLLQVKNSEGEGETIPPPPHPTPNFQQHSTLRLPPHWAKAAGILLEVNLSSERIEWAILGCGINVSAAPPPDTTPYPTTSLAAAGGPVERLTLLAALIERIAAWHERLAAGEHAALFSAWRSRLVTLGHAVQVSTPDGPLNGYASDVTPDGSLLVRDAAGRVHAIATGDVS</sequence>
<feature type="region of interest" description="Disordered" evidence="6">
    <location>
        <begin position="132"/>
        <end position="151"/>
    </location>
</feature>
<dbReference type="Proteomes" id="UP000280307">
    <property type="component" value="Unassembled WGS sequence"/>
</dbReference>
<keyword evidence="3" id="KW-0067">ATP-binding</keyword>
<gene>
    <name evidence="8" type="ORF">EI684_11740</name>
</gene>
<dbReference type="InterPro" id="IPR004408">
    <property type="entry name" value="Biotin_CoA_COase_ligase"/>
</dbReference>
<dbReference type="SUPFAM" id="SSF55681">
    <property type="entry name" value="Class II aaRS and biotin synthetases"/>
    <property type="match status" value="1"/>
</dbReference>
<keyword evidence="4" id="KW-0092">Biotin</keyword>
<evidence type="ECO:0000256" key="4">
    <source>
        <dbReference type="ARBA" id="ARBA00023267"/>
    </source>
</evidence>
<feature type="domain" description="BPL/LPL catalytic" evidence="7">
    <location>
        <begin position="13"/>
        <end position="232"/>
    </location>
</feature>
<dbReference type="AlphaFoldDB" id="A0A426TYZ7"/>
<keyword evidence="1 8" id="KW-0436">Ligase</keyword>
<dbReference type="GO" id="GO:0005524">
    <property type="term" value="F:ATP binding"/>
    <property type="evidence" value="ECO:0007669"/>
    <property type="project" value="UniProtKB-KW"/>
</dbReference>
<reference evidence="8 9" key="1">
    <citation type="submission" date="2018-12" db="EMBL/GenBank/DDBJ databases">
        <title>Genome Sequence of Candidatus Viridilinea halotolerans isolated from saline sulfide-rich spring.</title>
        <authorList>
            <person name="Grouzdev D.S."/>
            <person name="Burganskaya E.I."/>
            <person name="Krutkina M.S."/>
            <person name="Sukhacheva M.V."/>
            <person name="Gorlenko V.M."/>
        </authorList>
    </citation>
    <scope>NUCLEOTIDE SEQUENCE [LARGE SCALE GENOMIC DNA]</scope>
    <source>
        <strain evidence="8">Chok-6</strain>
    </source>
</reference>
<evidence type="ECO:0000256" key="3">
    <source>
        <dbReference type="ARBA" id="ARBA00022840"/>
    </source>
</evidence>
<name>A0A426TYZ7_9CHLR</name>
<dbReference type="PANTHER" id="PTHR12835:SF5">
    <property type="entry name" value="BIOTIN--PROTEIN LIGASE"/>
    <property type="match status" value="1"/>
</dbReference>
<proteinExistence type="predicted"/>
<dbReference type="Pfam" id="PF03099">
    <property type="entry name" value="BPL_LplA_LipB"/>
    <property type="match status" value="1"/>
</dbReference>
<evidence type="ECO:0000313" key="9">
    <source>
        <dbReference type="Proteomes" id="UP000280307"/>
    </source>
</evidence>
<evidence type="ECO:0000256" key="6">
    <source>
        <dbReference type="SAM" id="MobiDB-lite"/>
    </source>
</evidence>
<dbReference type="CDD" id="cd16442">
    <property type="entry name" value="BPL"/>
    <property type="match status" value="1"/>
</dbReference>
<dbReference type="Gene3D" id="3.30.930.10">
    <property type="entry name" value="Bira Bifunctional Protein, Domain 2"/>
    <property type="match status" value="1"/>
</dbReference>
<protein>
    <recommendedName>
        <fullName evidence="5">biotin--[biotin carboxyl-carrier protein] ligase</fullName>
        <ecNumber evidence="5">6.3.4.15</ecNumber>
    </recommendedName>
</protein>
<dbReference type="EMBL" id="RSAS01000459">
    <property type="protein sequence ID" value="RRR71304.1"/>
    <property type="molecule type" value="Genomic_DNA"/>
</dbReference>
<dbReference type="InterPro" id="IPR045864">
    <property type="entry name" value="aa-tRNA-synth_II/BPL/LPL"/>
</dbReference>
<evidence type="ECO:0000256" key="5">
    <source>
        <dbReference type="ARBA" id="ARBA00024227"/>
    </source>
</evidence>
<dbReference type="Gene3D" id="2.30.30.100">
    <property type="match status" value="1"/>
</dbReference>
<organism evidence="8 9">
    <name type="scientific">Candidatus Viridilinea halotolerans</name>
    <dbReference type="NCBI Taxonomy" id="2491704"/>
    <lineage>
        <taxon>Bacteria</taxon>
        <taxon>Bacillati</taxon>
        <taxon>Chloroflexota</taxon>
        <taxon>Chloroflexia</taxon>
        <taxon>Chloroflexales</taxon>
        <taxon>Chloroflexineae</taxon>
        <taxon>Oscillochloridaceae</taxon>
        <taxon>Candidatus Viridilinea</taxon>
    </lineage>
</organism>
<dbReference type="InterPro" id="IPR004143">
    <property type="entry name" value="BPL_LPL_catalytic"/>
</dbReference>
<comment type="caution">
    <text evidence="8">The sequence shown here is derived from an EMBL/GenBank/DDBJ whole genome shotgun (WGS) entry which is preliminary data.</text>
</comment>
<keyword evidence="2" id="KW-0547">Nucleotide-binding</keyword>
<evidence type="ECO:0000259" key="7">
    <source>
        <dbReference type="PROSITE" id="PS51733"/>
    </source>
</evidence>
<accession>A0A426TYZ7</accession>
<evidence type="ECO:0000313" key="8">
    <source>
        <dbReference type="EMBL" id="RRR71304.1"/>
    </source>
</evidence>
<dbReference type="PROSITE" id="PS51733">
    <property type="entry name" value="BPL_LPL_CATALYTIC"/>
    <property type="match status" value="1"/>
</dbReference>
<dbReference type="InterPro" id="IPR008988">
    <property type="entry name" value="Transcriptional_repressor_C"/>
</dbReference>
<dbReference type="GO" id="GO:0005737">
    <property type="term" value="C:cytoplasm"/>
    <property type="evidence" value="ECO:0007669"/>
    <property type="project" value="TreeGrafter"/>
</dbReference>
<dbReference type="SUPFAM" id="SSF50037">
    <property type="entry name" value="C-terminal domain of transcriptional repressors"/>
    <property type="match status" value="1"/>
</dbReference>
<dbReference type="InterPro" id="IPR003142">
    <property type="entry name" value="BPL_C"/>
</dbReference>
<dbReference type="PANTHER" id="PTHR12835">
    <property type="entry name" value="BIOTIN PROTEIN LIGASE"/>
    <property type="match status" value="1"/>
</dbReference>
<evidence type="ECO:0000256" key="2">
    <source>
        <dbReference type="ARBA" id="ARBA00022741"/>
    </source>
</evidence>
<dbReference type="GO" id="GO:0004077">
    <property type="term" value="F:biotin--[biotin carboxyl-carrier protein] ligase activity"/>
    <property type="evidence" value="ECO:0007669"/>
    <property type="project" value="UniProtKB-EC"/>
</dbReference>
<dbReference type="Pfam" id="PF02237">
    <property type="entry name" value="BPL_C"/>
    <property type="match status" value="1"/>
</dbReference>